<reference evidence="2 3" key="1">
    <citation type="journal article" date="2013" name="PLoS ONE">
        <title>Predicting the Proteins of Angomonas deanei, Strigomonas culicis and Their Respective Endosymbionts Reveals New Aspects of the Trypanosomatidae Family.</title>
        <authorList>
            <person name="Motta M.C."/>
            <person name="Martins A.C."/>
            <person name="de Souza S.S."/>
            <person name="Catta-Preta C.M."/>
            <person name="Silva R."/>
            <person name="Klein C.C."/>
            <person name="de Almeida L.G."/>
            <person name="de Lima Cunha O."/>
            <person name="Ciapina L.P."/>
            <person name="Brocchi M."/>
            <person name="Colabardini A.C."/>
            <person name="de Araujo Lima B."/>
            <person name="Machado C.R."/>
            <person name="de Almeida Soares C.M."/>
            <person name="Probst C.M."/>
            <person name="de Menezes C.B."/>
            <person name="Thompson C.E."/>
            <person name="Bartholomeu D.C."/>
            <person name="Gradia D.F."/>
            <person name="Pavoni D.P."/>
            <person name="Grisard E.C."/>
            <person name="Fantinatti-Garboggini F."/>
            <person name="Marchini F.K."/>
            <person name="Rodrigues-Luiz G.F."/>
            <person name="Wagner G."/>
            <person name="Goldman G.H."/>
            <person name="Fietto J.L."/>
            <person name="Elias M.C."/>
            <person name="Goldman M.H."/>
            <person name="Sagot M.F."/>
            <person name="Pereira M."/>
            <person name="Stoco P.H."/>
            <person name="de Mendonca-Neto R.P."/>
            <person name="Teixeira S.M."/>
            <person name="Maciel T.E."/>
            <person name="de Oliveira Mendes T.A."/>
            <person name="Urmenyi T.P."/>
            <person name="de Souza W."/>
            <person name="Schenkman S."/>
            <person name="de Vasconcelos A.T."/>
        </authorList>
    </citation>
    <scope>NUCLEOTIDE SEQUENCE [LARGE SCALE GENOMIC DNA]</scope>
</reference>
<dbReference type="PANTHER" id="PTHR21512">
    <property type="entry name" value="TRAFFICKING PROTEIN PARTICLE COMPLEX SUBUNIT 9"/>
    <property type="match status" value="1"/>
</dbReference>
<dbReference type="PANTHER" id="PTHR21512:SF5">
    <property type="entry name" value="TRAFFICKING PROTEIN PARTICLE COMPLEX SUBUNIT 9"/>
    <property type="match status" value="1"/>
</dbReference>
<dbReference type="OrthoDB" id="272263at2759"/>
<gene>
    <name evidence="2" type="ORF">STCU_09418</name>
</gene>
<keyword evidence="3" id="KW-1185">Reference proteome</keyword>
<dbReference type="InterPro" id="IPR013935">
    <property type="entry name" value="Trs120_TRAPPC9"/>
</dbReference>
<proteinExistence type="predicted"/>
<protein>
    <submittedName>
        <fullName evidence="2">Uncharacterized protein</fullName>
    </submittedName>
</protein>
<comment type="caution">
    <text evidence="2">The sequence shown here is derived from an EMBL/GenBank/DDBJ whole genome shotgun (WGS) entry which is preliminary data.</text>
</comment>
<feature type="region of interest" description="Disordered" evidence="1">
    <location>
        <begin position="41"/>
        <end position="60"/>
    </location>
</feature>
<feature type="compositionally biased region" description="Polar residues" evidence="1">
    <location>
        <begin position="50"/>
        <end position="60"/>
    </location>
</feature>
<organism evidence="2 3">
    <name type="scientific">Strigomonas culicis</name>
    <dbReference type="NCBI Taxonomy" id="28005"/>
    <lineage>
        <taxon>Eukaryota</taxon>
        <taxon>Discoba</taxon>
        <taxon>Euglenozoa</taxon>
        <taxon>Kinetoplastea</taxon>
        <taxon>Metakinetoplastina</taxon>
        <taxon>Trypanosomatida</taxon>
        <taxon>Trypanosomatidae</taxon>
        <taxon>Strigomonadinae</taxon>
        <taxon>Strigomonas</taxon>
    </lineage>
</organism>
<dbReference type="Proteomes" id="UP000015354">
    <property type="component" value="Unassembled WGS sequence"/>
</dbReference>
<dbReference type="EMBL" id="ATMH01009418">
    <property type="protein sequence ID" value="EPY19503.1"/>
    <property type="molecule type" value="Genomic_DNA"/>
</dbReference>
<evidence type="ECO:0000256" key="1">
    <source>
        <dbReference type="SAM" id="MobiDB-lite"/>
    </source>
</evidence>
<dbReference type="GO" id="GO:0005802">
    <property type="term" value="C:trans-Golgi network"/>
    <property type="evidence" value="ECO:0007669"/>
    <property type="project" value="TreeGrafter"/>
</dbReference>
<evidence type="ECO:0000313" key="3">
    <source>
        <dbReference type="Proteomes" id="UP000015354"/>
    </source>
</evidence>
<name>S9TSM4_9TRYP</name>
<evidence type="ECO:0000313" key="2">
    <source>
        <dbReference type="EMBL" id="EPY19503.1"/>
    </source>
</evidence>
<accession>S9TSM4</accession>
<sequence length="1323" mass="147321">MEDTPFPYSGASLAQHYSARLLWLPLTTCVKMTGLHNLTPRLSATKGISGPQTDRTPRSTAAQRVATLVNNKLCSGFEEKVKAAIQASSPIPMSKLRNSFGTGKAADNYVESANLCLRLEEEFGSSQWENMELFRRVGAVIVVFVTTAWESSQLSAITGAIVDLFEAQFRDRVCRCLVVDPEPDLEPFLRRPCFVKCDGCTPLGTVVDDLLTEMGSAVVADLNKEYLSYAEASSNHIVAVRTPLDRVANNDSFKKQVIASRLLKKQGDLLVLLGAHEKALRCYGETQFASNTDSTWCASTLEAIAAVRFQQLRAKLQSVPHVNETLSKLQSDATQWNGSLTPLVEDLEKLFCRFSADMKKVLYCFKGYAVPSSMRQRLSKEVDEVLDEKSKWLSELTKTAHACIAAKTTHLPDVHRSYYVGKDIKQCIEGIVSCCLHEIEVYLRESLRQLRHTKDSLEGFPSASMVMNSNIGIIYERILECRLKFLAFYSEQGNRDQFLQEMADIRNSFCITNEKETHEHLLLYFVYLCVRCDCRRTAVALLVEIEHENRRASNYHAAVLHLLQAALLSRIDIGSIPSFTDAPYKSKFHLVRASTFFWAPTTEAAGGNDVAGVHRLSDRLKEKAALLEERTPDRGSNRAAEEALKKETHPSHILLLMELLDLLAECGCENGSRCHVATFLLFRYSHLLKRSVQEFLMFVASRDAAFLRPGCPSPVTSVFFFSTWEALPLPPHLAPKTMSVSGPLFTFIDTSRLKLTILSLNGKRLLSRVVWTVGDVCSVRLILTNPLKNELWIDSLGLHCSSCSALNEDNSIPADAVVHSAGPLAPTCYALEHIHLAPLERVQIVLNVQPEMEGYIRIHGVQLSLQKLLGSIPLVLPLPEAIGVPVLQRLPLVSCTVSTSELEIFSGQRVNFSVRVVNCGHVPIERISLTAHNETCMLEDCQGCMERINKKECTVFLSKASLDAASRVPLQPGDVVTIPVYVQAPATIEDTSSNYVVFRVDCSLPYERPIMPPNVPPAVPVFGVIPRRVMETRMRLFQAPTLSVTSITLTRDRRFVDIRISNASTRYSVDLYLSSIGFADLPNALLVPGAAYVVPPIEVSCVPEDMYQCHVQWSIRELPHCVGELPLDLSIIANEGVCTEPLDECKLEVEIEPTSTALYPHQVQRWQTRRASAKNSTLHTPSNGLYTNKTANTVAFKCEQHVEVNASDDNDEAYEHGAGGNDEPLYIPAVQPVSMKVTATARWQRAVPLRFQLSMDHHFDVGVLTGPVDTRSLVGELEKHSYQQRFDLVAFKTGFHVVSITITDLQGREITHEVPVHVKHPRA</sequence>